<accession>A0A9D1Z4I2</accession>
<dbReference type="Pfam" id="PF09548">
    <property type="entry name" value="Spore_III_AB"/>
    <property type="match status" value="1"/>
</dbReference>
<comment type="caution">
    <text evidence="1">The sequence shown here is derived from an EMBL/GenBank/DDBJ whole genome shotgun (WGS) entry which is preliminary data.</text>
</comment>
<reference evidence="1" key="2">
    <citation type="submission" date="2021-04" db="EMBL/GenBank/DDBJ databases">
        <authorList>
            <person name="Gilroy R."/>
        </authorList>
    </citation>
    <scope>NUCLEOTIDE SEQUENCE</scope>
    <source>
        <strain evidence="1">CHK33-7979</strain>
    </source>
</reference>
<dbReference type="AlphaFoldDB" id="A0A9D1Z4I2"/>
<gene>
    <name evidence="1" type="ORF">H9826_05255</name>
</gene>
<reference evidence="1" key="1">
    <citation type="journal article" date="2021" name="PeerJ">
        <title>Extensive microbial diversity within the chicken gut microbiome revealed by metagenomics and culture.</title>
        <authorList>
            <person name="Gilroy R."/>
            <person name="Ravi A."/>
            <person name="Getino M."/>
            <person name="Pursley I."/>
            <person name="Horton D.L."/>
            <person name="Alikhan N.F."/>
            <person name="Baker D."/>
            <person name="Gharbi K."/>
            <person name="Hall N."/>
            <person name="Watson M."/>
            <person name="Adriaenssens E.M."/>
            <person name="Foster-Nyarko E."/>
            <person name="Jarju S."/>
            <person name="Secka A."/>
            <person name="Antonio M."/>
            <person name="Oren A."/>
            <person name="Chaudhuri R.R."/>
            <person name="La Ragione R."/>
            <person name="Hildebrand F."/>
            <person name="Pallen M.J."/>
        </authorList>
    </citation>
    <scope>NUCLEOTIDE SEQUENCE</scope>
    <source>
        <strain evidence="1">CHK33-7979</strain>
    </source>
</reference>
<name>A0A9D1Z4I2_9FIRM</name>
<dbReference type="EMBL" id="DXCX01000054">
    <property type="protein sequence ID" value="HIY73366.1"/>
    <property type="molecule type" value="Genomic_DNA"/>
</dbReference>
<proteinExistence type="predicted"/>
<organism evidence="1 2">
    <name type="scientific">Candidatus Intestinimonas merdavium</name>
    <dbReference type="NCBI Taxonomy" id="2838622"/>
    <lineage>
        <taxon>Bacteria</taxon>
        <taxon>Bacillati</taxon>
        <taxon>Bacillota</taxon>
        <taxon>Clostridia</taxon>
        <taxon>Eubacteriales</taxon>
        <taxon>Intestinimonas</taxon>
    </lineage>
</organism>
<protein>
    <submittedName>
        <fullName evidence="1">Stage III sporulation protein AB</fullName>
    </submittedName>
</protein>
<dbReference type="Proteomes" id="UP000886824">
    <property type="component" value="Unassembled WGS sequence"/>
</dbReference>
<sequence length="171" mass="18654">MLKLVGALLLTAGASALGLCAAGQLRDRVKALRSLAGGLEILGRELSFRRTAMPELMERTARQAGEPARYLFVRCRDRLGQLGERSFGQIWAEALEEEPELLLGETERSVLLELGEVLGRYDADDQIAALNRAERALGDCLARAEEEKRRLGRVYTALGVGSGAMLAILLM</sequence>
<evidence type="ECO:0000313" key="1">
    <source>
        <dbReference type="EMBL" id="HIY73366.1"/>
    </source>
</evidence>
<evidence type="ECO:0000313" key="2">
    <source>
        <dbReference type="Proteomes" id="UP000886824"/>
    </source>
</evidence>
<dbReference type="InterPro" id="IPR014198">
    <property type="entry name" value="Spore_III_AB"/>
</dbReference>
<dbReference type="PIRSF" id="PIRSF021435">
    <property type="entry name" value="SpoIIIAB"/>
    <property type="match status" value="1"/>
</dbReference>